<feature type="chain" id="PRO_5047113580" description="Secreted protein" evidence="2">
    <location>
        <begin position="26"/>
        <end position="170"/>
    </location>
</feature>
<sequence length="170" mass="16882">MKTAARLAVAAAGVITATVALTAGAADSRTESDAGQSVDTTTSTTLAPPKAAQPVTGTQLEPASTDSDSAAATSVGPCTFASSTRLDEAAAADPVADRHGGVGFDTARCVTDPSGTAWAVAWNGAHPPVGGLFRFVPTATRWELLELGSLGDCVPAHGVPPEIAVQLPGC</sequence>
<evidence type="ECO:0000256" key="2">
    <source>
        <dbReference type="SAM" id="SignalP"/>
    </source>
</evidence>
<gene>
    <name evidence="3" type="ORF">KV203_10635</name>
</gene>
<feature type="compositionally biased region" description="Low complexity" evidence="1">
    <location>
        <begin position="63"/>
        <end position="74"/>
    </location>
</feature>
<dbReference type="Proteomes" id="UP000887023">
    <property type="component" value="Chromosome"/>
</dbReference>
<dbReference type="RefSeq" id="WP_066475164.1">
    <property type="nucleotide sequence ID" value="NZ_CBCRUZ010000018.1"/>
</dbReference>
<reference evidence="3" key="1">
    <citation type="submission" date="2021-07" db="EMBL/GenBank/DDBJ databases">
        <title>Candidatus Kaistella beijingensis sp. nov. isolated from a municipal wastewater treatment plant is involved in sludge foaming.</title>
        <authorList>
            <person name="Song Y."/>
            <person name="Liu S.-J."/>
        </authorList>
    </citation>
    <scope>NUCLEOTIDE SEQUENCE</scope>
    <source>
        <strain evidence="3">DSM 43998</strain>
    </source>
</reference>
<feature type="compositionally biased region" description="Polar residues" evidence="1">
    <location>
        <begin position="33"/>
        <end position="46"/>
    </location>
</feature>
<accession>A0ABX8S9Q4</accession>
<dbReference type="EMBL" id="CP079105">
    <property type="protein sequence ID" value="QXQ12451.1"/>
    <property type="molecule type" value="Genomic_DNA"/>
</dbReference>
<feature type="signal peptide" evidence="2">
    <location>
        <begin position="1"/>
        <end position="25"/>
    </location>
</feature>
<evidence type="ECO:0000313" key="4">
    <source>
        <dbReference type="Proteomes" id="UP000887023"/>
    </source>
</evidence>
<keyword evidence="2" id="KW-0732">Signal</keyword>
<evidence type="ECO:0000256" key="1">
    <source>
        <dbReference type="SAM" id="MobiDB-lite"/>
    </source>
</evidence>
<proteinExistence type="predicted"/>
<organism evidence="3 4">
    <name type="scientific">Skermania pinensis</name>
    <dbReference type="NCBI Taxonomy" id="39122"/>
    <lineage>
        <taxon>Bacteria</taxon>
        <taxon>Bacillati</taxon>
        <taxon>Actinomycetota</taxon>
        <taxon>Actinomycetes</taxon>
        <taxon>Mycobacteriales</taxon>
        <taxon>Gordoniaceae</taxon>
        <taxon>Skermania</taxon>
    </lineage>
</organism>
<evidence type="ECO:0008006" key="5">
    <source>
        <dbReference type="Google" id="ProtNLM"/>
    </source>
</evidence>
<evidence type="ECO:0000313" key="3">
    <source>
        <dbReference type="EMBL" id="QXQ12451.1"/>
    </source>
</evidence>
<keyword evidence="4" id="KW-1185">Reference proteome</keyword>
<name>A0ABX8S9Q4_9ACTN</name>
<feature type="region of interest" description="Disordered" evidence="1">
    <location>
        <begin position="25"/>
        <end position="74"/>
    </location>
</feature>
<protein>
    <recommendedName>
        <fullName evidence="5">Secreted protein</fullName>
    </recommendedName>
</protein>